<dbReference type="InterPro" id="IPR021533">
    <property type="entry name" value="PepSY-like"/>
</dbReference>
<keyword evidence="4" id="KW-1185">Reference proteome</keyword>
<sequence length="142" mass="15982">MKKVILSGFFALCAFGMFAQADTKNLPATAKDFIQQNFSSNTVEGVEENSKWQIWADDKYEVKLSNGIELDFDENGNIIEIDSQKDAIPMSALPSAIATYLKENYPDSQVIGWEKEKKSQEVELLDGTELEFDGQGNFRKID</sequence>
<dbReference type="AlphaFoldDB" id="A0A0Q9Z5T1"/>
<feature type="signal peptide" evidence="1">
    <location>
        <begin position="1"/>
        <end position="21"/>
    </location>
</feature>
<dbReference type="OrthoDB" id="710080at2"/>
<dbReference type="SUPFAM" id="SSF160574">
    <property type="entry name" value="BT0923-like"/>
    <property type="match status" value="1"/>
</dbReference>
<name>A0A0Q9Z5T1_9FLAO</name>
<gene>
    <name evidence="3" type="ORF">APR42_05710</name>
</gene>
<dbReference type="STRING" id="270918.APR42_05710"/>
<evidence type="ECO:0000313" key="3">
    <source>
        <dbReference type="EMBL" id="KRG28283.1"/>
    </source>
</evidence>
<dbReference type="Pfam" id="PF11396">
    <property type="entry name" value="PepSY_like"/>
    <property type="match status" value="1"/>
</dbReference>
<proteinExistence type="predicted"/>
<dbReference type="EMBL" id="LKTP01000023">
    <property type="protein sequence ID" value="KRG28283.1"/>
    <property type="molecule type" value="Genomic_DNA"/>
</dbReference>
<keyword evidence="1" id="KW-0732">Signal</keyword>
<comment type="caution">
    <text evidence="3">The sequence shown here is derived from an EMBL/GenBank/DDBJ whole genome shotgun (WGS) entry which is preliminary data.</text>
</comment>
<feature type="domain" description="Putative beta-lactamase-inhibitor-like PepSY-like" evidence="2">
    <location>
        <begin position="58"/>
        <end position="139"/>
    </location>
</feature>
<feature type="chain" id="PRO_5006389119" description="Putative beta-lactamase-inhibitor-like PepSY-like domain-containing protein" evidence="1">
    <location>
        <begin position="22"/>
        <end position="142"/>
    </location>
</feature>
<organism evidence="3 4">
    <name type="scientific">Salegentibacter mishustinae</name>
    <dbReference type="NCBI Taxonomy" id="270918"/>
    <lineage>
        <taxon>Bacteria</taxon>
        <taxon>Pseudomonadati</taxon>
        <taxon>Bacteroidota</taxon>
        <taxon>Flavobacteriia</taxon>
        <taxon>Flavobacteriales</taxon>
        <taxon>Flavobacteriaceae</taxon>
        <taxon>Salegentibacter</taxon>
    </lineage>
</organism>
<evidence type="ECO:0000259" key="2">
    <source>
        <dbReference type="Pfam" id="PF11396"/>
    </source>
</evidence>
<evidence type="ECO:0000313" key="4">
    <source>
        <dbReference type="Proteomes" id="UP000051643"/>
    </source>
</evidence>
<dbReference type="RefSeq" id="WP_057481955.1">
    <property type="nucleotide sequence ID" value="NZ_BMWR01000001.1"/>
</dbReference>
<accession>A0A0Q9Z5T1</accession>
<reference evidence="3" key="1">
    <citation type="submission" date="2015-10" db="EMBL/GenBank/DDBJ databases">
        <title>Draft genome sequence of Salegentibacter mishustinae KCTC 12263.</title>
        <authorList>
            <person name="Lin W."/>
            <person name="Zheng Q."/>
        </authorList>
    </citation>
    <scope>NUCLEOTIDE SEQUENCE [LARGE SCALE GENOMIC DNA]</scope>
    <source>
        <strain evidence="3">KCTC 12263</strain>
    </source>
</reference>
<evidence type="ECO:0000256" key="1">
    <source>
        <dbReference type="SAM" id="SignalP"/>
    </source>
</evidence>
<protein>
    <recommendedName>
        <fullName evidence="2">Putative beta-lactamase-inhibitor-like PepSY-like domain-containing protein</fullName>
    </recommendedName>
</protein>
<dbReference type="Proteomes" id="UP000051643">
    <property type="component" value="Unassembled WGS sequence"/>
</dbReference>
<dbReference type="Gene3D" id="3.40.1420.30">
    <property type="match status" value="1"/>
</dbReference>